<gene>
    <name evidence="1" type="ORF">K9S39_17765</name>
</gene>
<accession>A0ABY4MAS2</accession>
<organism evidence="1 2">
    <name type="scientific">Streptomyces halobius</name>
    <dbReference type="NCBI Taxonomy" id="2879846"/>
    <lineage>
        <taxon>Bacteria</taxon>
        <taxon>Bacillati</taxon>
        <taxon>Actinomycetota</taxon>
        <taxon>Actinomycetes</taxon>
        <taxon>Kitasatosporales</taxon>
        <taxon>Streptomycetaceae</taxon>
        <taxon>Streptomyces</taxon>
    </lineage>
</organism>
<evidence type="ECO:0000313" key="2">
    <source>
        <dbReference type="Proteomes" id="UP000830115"/>
    </source>
</evidence>
<reference evidence="1" key="1">
    <citation type="submission" date="2021-10" db="EMBL/GenBank/DDBJ databases">
        <title>Streptomyces nigrumlapis sp.nov.,an antimicrobial producing actinobacterium isolated from Black Gobi rocks.</title>
        <authorList>
            <person name="Wen Y."/>
            <person name="Zhang W."/>
            <person name="Liu X.G."/>
        </authorList>
    </citation>
    <scope>NUCLEOTIDE SEQUENCE</scope>
    <source>
        <strain evidence="1">ST13-2-2</strain>
    </source>
</reference>
<keyword evidence="2" id="KW-1185">Reference proteome</keyword>
<dbReference type="Proteomes" id="UP000830115">
    <property type="component" value="Chromosome"/>
</dbReference>
<proteinExistence type="predicted"/>
<name>A0ABY4MAS2_9ACTN</name>
<evidence type="ECO:0000313" key="1">
    <source>
        <dbReference type="EMBL" id="UQA93451.1"/>
    </source>
</evidence>
<protein>
    <recommendedName>
        <fullName evidence="3">Type VII secretion system (Wss) protein ESAT-6</fullName>
    </recommendedName>
</protein>
<sequence>MDGLVWSRVDSVTAEGANPALGLLGIGLDLLSPTTLVNEAIKFVFDFDLFGEAAKMLSGDWESYGDCANAWGSLASFFQAISGNVHKGNNLLGETWTGNASDTRYDFDELKKKLSDSGDCHDNLKAAYEDVAGQIQQFADGLKAGLILISDMAISIAVEIAVATGAASTGVGLVVTGGAAALIARQAAKMIAEWSKIIDALSALYAAINVAFGIGGAALDGNLDAVQKFPRPGGSYDHQAV</sequence>
<dbReference type="EMBL" id="CP086322">
    <property type="protein sequence ID" value="UQA93451.1"/>
    <property type="molecule type" value="Genomic_DNA"/>
</dbReference>
<evidence type="ECO:0008006" key="3">
    <source>
        <dbReference type="Google" id="ProtNLM"/>
    </source>
</evidence>
<dbReference type="RefSeq" id="WP_248864328.1">
    <property type="nucleotide sequence ID" value="NZ_CP086322.1"/>
</dbReference>